<evidence type="ECO:0000313" key="2">
    <source>
        <dbReference type="EMBL" id="SMD43562.1"/>
    </source>
</evidence>
<protein>
    <submittedName>
        <fullName evidence="2">CO or xanthine dehydrogenase, Mo-binding subunit</fullName>
    </submittedName>
</protein>
<dbReference type="Gene3D" id="3.90.1170.50">
    <property type="entry name" value="Aldehyde oxidase/xanthine dehydrogenase, a/b hammerhead"/>
    <property type="match status" value="1"/>
</dbReference>
<dbReference type="InterPro" id="IPR037165">
    <property type="entry name" value="AldOxase/xan_DH_Mopterin-bd_sf"/>
</dbReference>
<evidence type="ECO:0000259" key="1">
    <source>
        <dbReference type="SMART" id="SM01008"/>
    </source>
</evidence>
<keyword evidence="3" id="KW-1185">Reference proteome</keyword>
<reference evidence="3" key="1">
    <citation type="submission" date="2017-04" db="EMBL/GenBank/DDBJ databases">
        <authorList>
            <person name="Varghese N."/>
            <person name="Submissions S."/>
        </authorList>
    </citation>
    <scope>NUCLEOTIDE SEQUENCE [LARGE SCALE GENOMIC DNA]</scope>
    <source>
        <strain evidence="3">DSM 16537</strain>
    </source>
</reference>
<dbReference type="OrthoDB" id="605889at2"/>
<dbReference type="Pfam" id="PF20256">
    <property type="entry name" value="MoCoBD_2"/>
    <property type="match status" value="2"/>
</dbReference>
<dbReference type="AlphaFoldDB" id="A0A1W2H4M4"/>
<dbReference type="PANTHER" id="PTHR47495">
    <property type="entry name" value="ALDEHYDE DEHYDROGENASE"/>
    <property type="match status" value="1"/>
</dbReference>
<dbReference type="InterPro" id="IPR046867">
    <property type="entry name" value="AldOxase/xan_DH_MoCoBD2"/>
</dbReference>
<dbReference type="InterPro" id="IPR052516">
    <property type="entry name" value="N-heterocyclic_Hydroxylase"/>
</dbReference>
<dbReference type="SMART" id="SM01008">
    <property type="entry name" value="Ald_Xan_dh_C"/>
    <property type="match status" value="1"/>
</dbReference>
<dbReference type="Proteomes" id="UP000192333">
    <property type="component" value="Chromosome I"/>
</dbReference>
<dbReference type="PIRSF" id="PIRSF036389">
    <property type="entry name" value="IOR_B"/>
    <property type="match status" value="1"/>
</dbReference>
<dbReference type="STRING" id="758820.SAMN00777080_2158"/>
<feature type="domain" description="Aldehyde oxidase/xanthine dehydrogenase a/b hammerhead" evidence="1">
    <location>
        <begin position="215"/>
        <end position="295"/>
    </location>
</feature>
<sequence>MEQTTNSRRTFLKTSGQLLIGFNLFPLAFCQSKETENSVMKNYSGIPERPHIDSNLIDSWIRLDTDGHVTILTGKQELGQGIRTALMQIAADELDVDLGICHIINGDTGQTANEGYTAGSNSIEGSGKAIRQAAAEARLVLLKLASEKWGTDISKLQVKNGVIQGGPDQEISYWELLEGKYLEEKITGEAPIKDHKDHVHIGKAVPREDIRSLVRGEPHFVHDLRLPDMVHARVLHPPVYNAKLVSIDLDKIKDQEGILKIIEDGSFVAVIAKREFQAVKAWQQLKESTKWESPKLGPLLESLFENMKANANPPQMVEDSPGISGKINSSSKKIKAEYQRPYHMHASTGPSCAVAKWDDDYLTVWSPTQGVYPLQNSLADLFGLEKEKIRCIGMPGSGCYGHNGADDVSAEAALIAKHYPGKPVRLQWMREDEHQWEPYGSAMVIQLEAGMDENGKILAWDTHIWSDTHSTRPNGKAGHYVSARHLKDPFEFQKGGFSGGSYRNATPLYNIPDKRLQLYNYDGPLRTSALRGLGAYGNIFALESFMDELASEAGMDPIAFRIKNLKDDRAIAVLETLASKTGWDSKGKNPGNGYGVAFSKYKNSASFFAVLAEVEINKAERSFKLTKMTGVIDSGQCINPDGLKNQTEGGMVQSASWTLMESVQYDENGILSKDWNSYPIMRFKDVPEIEVHIINRPELPPMGAGEAAQGPVAAAIANAVFEGIGSRVRTLPITSDKIDWSKTN</sequence>
<dbReference type="InterPro" id="IPR012368">
    <property type="entry name" value="OxRdtase_Mopterin-bd_su_IorB"/>
</dbReference>
<organism evidence="2 3">
    <name type="scientific">Aquiflexum balticum DSM 16537</name>
    <dbReference type="NCBI Taxonomy" id="758820"/>
    <lineage>
        <taxon>Bacteria</taxon>
        <taxon>Pseudomonadati</taxon>
        <taxon>Bacteroidota</taxon>
        <taxon>Cytophagia</taxon>
        <taxon>Cytophagales</taxon>
        <taxon>Cyclobacteriaceae</taxon>
        <taxon>Aquiflexum</taxon>
    </lineage>
</organism>
<accession>A0A1W2H4M4</accession>
<dbReference type="PANTHER" id="PTHR47495:SF1">
    <property type="entry name" value="BLL3820 PROTEIN"/>
    <property type="match status" value="1"/>
</dbReference>
<dbReference type="EMBL" id="LT838813">
    <property type="protein sequence ID" value="SMD43562.1"/>
    <property type="molecule type" value="Genomic_DNA"/>
</dbReference>
<gene>
    <name evidence="2" type="ORF">SAMN00777080_2158</name>
</gene>
<dbReference type="SUPFAM" id="SSF56003">
    <property type="entry name" value="Molybdenum cofactor-binding domain"/>
    <property type="match status" value="2"/>
</dbReference>
<dbReference type="Pfam" id="PF02738">
    <property type="entry name" value="MoCoBD_1"/>
    <property type="match status" value="1"/>
</dbReference>
<dbReference type="Gene3D" id="3.30.365.10">
    <property type="entry name" value="Aldehyde oxidase/xanthine dehydrogenase, molybdopterin binding domain"/>
    <property type="match status" value="4"/>
</dbReference>
<proteinExistence type="predicted"/>
<dbReference type="GO" id="GO:0016491">
    <property type="term" value="F:oxidoreductase activity"/>
    <property type="evidence" value="ECO:0007669"/>
    <property type="project" value="InterPro"/>
</dbReference>
<evidence type="ECO:0000313" key="3">
    <source>
        <dbReference type="Proteomes" id="UP000192333"/>
    </source>
</evidence>
<name>A0A1W2H4M4_9BACT</name>
<dbReference type="RefSeq" id="WP_084120449.1">
    <property type="nucleotide sequence ID" value="NZ_LT838813.1"/>
</dbReference>
<dbReference type="InterPro" id="IPR008274">
    <property type="entry name" value="AldOxase/xan_DH_MoCoBD1"/>
</dbReference>
<dbReference type="InterPro" id="IPR000674">
    <property type="entry name" value="Ald_Oxase/Xan_DH_a/b"/>
</dbReference>